<dbReference type="OrthoDB" id="10341953at2759"/>
<evidence type="ECO:0000256" key="1">
    <source>
        <dbReference type="SAM" id="MobiDB-lite"/>
    </source>
</evidence>
<sequence>MPETPSALNIHTRPRSQIPDPRSVSIQYIHTKSAGPSELARPPGIDPHVRSFSPEGPLSIAASVFPNNRAWYMGGLELRCQFTGWKWKWSCFFVTERGILRAAEPVDHARTTGSAAQG</sequence>
<organism evidence="2 3">
    <name type="scientific">Paracoccidioides brasiliensis (strain Pb18)</name>
    <dbReference type="NCBI Taxonomy" id="502780"/>
    <lineage>
        <taxon>Eukaryota</taxon>
        <taxon>Fungi</taxon>
        <taxon>Dikarya</taxon>
        <taxon>Ascomycota</taxon>
        <taxon>Pezizomycotina</taxon>
        <taxon>Eurotiomycetes</taxon>
        <taxon>Eurotiomycetidae</taxon>
        <taxon>Onygenales</taxon>
        <taxon>Ajellomycetaceae</taxon>
        <taxon>Paracoccidioides</taxon>
    </lineage>
</organism>
<dbReference type="RefSeq" id="XP_010763666.1">
    <property type="nucleotide sequence ID" value="XM_010765364.1"/>
</dbReference>
<feature type="region of interest" description="Disordered" evidence="1">
    <location>
        <begin position="1"/>
        <end position="22"/>
    </location>
</feature>
<evidence type="ECO:0000313" key="3">
    <source>
        <dbReference type="Proteomes" id="UP000001628"/>
    </source>
</evidence>
<proteinExistence type="predicted"/>
<name>A0A0A0HQH0_PARBD</name>
<gene>
    <name evidence="2" type="ORF">PADG_12429</name>
</gene>
<dbReference type="KEGG" id="pbn:PADG_12429"/>
<dbReference type="VEuPathDB" id="FungiDB:PADG_12429"/>
<evidence type="ECO:0000313" key="2">
    <source>
        <dbReference type="EMBL" id="KGM91474.1"/>
    </source>
</evidence>
<dbReference type="EMBL" id="KN275972">
    <property type="protein sequence ID" value="KGM91474.1"/>
    <property type="molecule type" value="Genomic_DNA"/>
</dbReference>
<dbReference type="HOGENOM" id="CLU_2360295_0_0_1"/>
<dbReference type="AlphaFoldDB" id="A0A0A0HQH0"/>
<dbReference type="InParanoid" id="A0A0A0HQH0"/>
<keyword evidence="3" id="KW-1185">Reference proteome</keyword>
<protein>
    <submittedName>
        <fullName evidence="2">Uncharacterized protein</fullName>
    </submittedName>
</protein>
<reference evidence="2 3" key="1">
    <citation type="journal article" date="2011" name="PLoS Genet.">
        <title>Comparative genomic analysis of human fungal pathogens causing paracoccidioidomycosis.</title>
        <authorList>
            <person name="Desjardins C.A."/>
            <person name="Champion M.D."/>
            <person name="Holder J.W."/>
            <person name="Muszewska A."/>
            <person name="Goldberg J."/>
            <person name="Bailao A.M."/>
            <person name="Brigido M.M."/>
            <person name="Ferreira M.E."/>
            <person name="Garcia A.M."/>
            <person name="Grynberg M."/>
            <person name="Gujja S."/>
            <person name="Heiman D.I."/>
            <person name="Henn M.R."/>
            <person name="Kodira C.D."/>
            <person name="Leon-Narvaez H."/>
            <person name="Longo L.V."/>
            <person name="Ma L.J."/>
            <person name="Malavazi I."/>
            <person name="Matsuo A.L."/>
            <person name="Morais F.V."/>
            <person name="Pereira M."/>
            <person name="Rodriguez-Brito S."/>
            <person name="Sakthikumar S."/>
            <person name="Salem-Izacc S.M."/>
            <person name="Sykes S.M."/>
            <person name="Teixeira M.M."/>
            <person name="Vallejo M.C."/>
            <person name="Walter M.E."/>
            <person name="Yandava C."/>
            <person name="Young S."/>
            <person name="Zeng Q."/>
            <person name="Zucker J."/>
            <person name="Felipe M.S."/>
            <person name="Goldman G.H."/>
            <person name="Haas B.J."/>
            <person name="McEwen J.G."/>
            <person name="Nino-Vega G."/>
            <person name="Puccia R."/>
            <person name="San-Blas G."/>
            <person name="Soares C.M."/>
            <person name="Birren B.W."/>
            <person name="Cuomo C.A."/>
        </authorList>
    </citation>
    <scope>NUCLEOTIDE SEQUENCE [LARGE SCALE GENOMIC DNA]</scope>
    <source>
        <strain evidence="2 3">Pb18</strain>
    </source>
</reference>
<dbReference type="GeneID" id="22588326"/>
<dbReference type="Proteomes" id="UP000001628">
    <property type="component" value="Unassembled WGS sequence"/>
</dbReference>
<accession>A0A0A0HQH0</accession>